<evidence type="ECO:0000313" key="2">
    <source>
        <dbReference type="Proteomes" id="UP001596391"/>
    </source>
</evidence>
<sequence>MSFNILQKKSAGKESSCKGNCPGCKNALRRAVVCPKDAPCAGYGTSEACPPMIVFAVAEQALRALAAATLPAFGSSARSVYS</sequence>
<name>A0ABW1ZCN2_9BACT</name>
<dbReference type="EMBL" id="JBHSWI010000001">
    <property type="protein sequence ID" value="MFC6646854.1"/>
    <property type="molecule type" value="Genomic_DNA"/>
</dbReference>
<comment type="caution">
    <text evidence="1">The sequence shown here is derived from an EMBL/GenBank/DDBJ whole genome shotgun (WGS) entry which is preliminary data.</text>
</comment>
<reference evidence="2" key="1">
    <citation type="journal article" date="2019" name="Int. J. Syst. Evol. Microbiol.">
        <title>The Global Catalogue of Microorganisms (GCM) 10K type strain sequencing project: providing services to taxonomists for standard genome sequencing and annotation.</title>
        <authorList>
            <consortium name="The Broad Institute Genomics Platform"/>
            <consortium name="The Broad Institute Genome Sequencing Center for Infectious Disease"/>
            <person name="Wu L."/>
            <person name="Ma J."/>
        </authorList>
    </citation>
    <scope>NUCLEOTIDE SEQUENCE [LARGE SCALE GENOMIC DNA]</scope>
    <source>
        <strain evidence="2">CGMCC 1.16026</strain>
    </source>
</reference>
<evidence type="ECO:0000313" key="1">
    <source>
        <dbReference type="EMBL" id="MFC6646854.1"/>
    </source>
</evidence>
<keyword evidence="2" id="KW-1185">Reference proteome</keyword>
<proteinExistence type="predicted"/>
<dbReference type="RefSeq" id="WP_263371207.1">
    <property type="nucleotide sequence ID" value="NZ_JAGSYD010000002.1"/>
</dbReference>
<protein>
    <submittedName>
        <fullName evidence="1">Uncharacterized protein</fullName>
    </submittedName>
</protein>
<dbReference type="Proteomes" id="UP001596391">
    <property type="component" value="Unassembled WGS sequence"/>
</dbReference>
<organism evidence="1 2">
    <name type="scientific">Granulicella cerasi</name>
    <dbReference type="NCBI Taxonomy" id="741063"/>
    <lineage>
        <taxon>Bacteria</taxon>
        <taxon>Pseudomonadati</taxon>
        <taxon>Acidobacteriota</taxon>
        <taxon>Terriglobia</taxon>
        <taxon>Terriglobales</taxon>
        <taxon>Acidobacteriaceae</taxon>
        <taxon>Granulicella</taxon>
    </lineage>
</organism>
<accession>A0ABW1ZCN2</accession>
<gene>
    <name evidence="1" type="ORF">ACFQBQ_14950</name>
</gene>